<proteinExistence type="predicted"/>
<sequence length="63" mass="6498">MTVQNNHFSTQLQHVNHPSAVERPAARNSTTTAASTETAEKTDATPASASPAGLVGNHVNTTA</sequence>
<dbReference type="EMBL" id="FNYE01000017">
    <property type="protein sequence ID" value="SEJ74677.1"/>
    <property type="molecule type" value="Genomic_DNA"/>
</dbReference>
<evidence type="ECO:0000256" key="1">
    <source>
        <dbReference type="SAM" id="MobiDB-lite"/>
    </source>
</evidence>
<dbReference type="RefSeq" id="WP_090868864.1">
    <property type="nucleotide sequence ID" value="NZ_FNYE01000017.1"/>
</dbReference>
<organism evidence="2 3">
    <name type="scientific">Paraburkholderia diazotrophica</name>
    <dbReference type="NCBI Taxonomy" id="667676"/>
    <lineage>
        <taxon>Bacteria</taxon>
        <taxon>Pseudomonadati</taxon>
        <taxon>Pseudomonadota</taxon>
        <taxon>Betaproteobacteria</taxon>
        <taxon>Burkholderiales</taxon>
        <taxon>Burkholderiaceae</taxon>
        <taxon>Paraburkholderia</taxon>
    </lineage>
</organism>
<gene>
    <name evidence="2" type="ORF">SAMN05192539_101753</name>
</gene>
<protein>
    <submittedName>
        <fullName evidence="2">Uncharacterized protein</fullName>
    </submittedName>
</protein>
<reference evidence="3" key="1">
    <citation type="submission" date="2016-10" db="EMBL/GenBank/DDBJ databases">
        <authorList>
            <person name="Varghese N."/>
            <person name="Submissions S."/>
        </authorList>
    </citation>
    <scope>NUCLEOTIDE SEQUENCE [LARGE SCALE GENOMIC DNA]</scope>
    <source>
        <strain evidence="3">LMG 26031</strain>
    </source>
</reference>
<name>A0A1H7BEF2_9BURK</name>
<evidence type="ECO:0000313" key="3">
    <source>
        <dbReference type="Proteomes" id="UP000198866"/>
    </source>
</evidence>
<feature type="region of interest" description="Disordered" evidence="1">
    <location>
        <begin position="1"/>
        <end position="63"/>
    </location>
</feature>
<keyword evidence="3" id="KW-1185">Reference proteome</keyword>
<dbReference type="Proteomes" id="UP000198866">
    <property type="component" value="Unassembled WGS sequence"/>
</dbReference>
<accession>A0A1H7BEF2</accession>
<dbReference type="AlphaFoldDB" id="A0A1H7BEF2"/>
<feature type="compositionally biased region" description="Low complexity" evidence="1">
    <location>
        <begin position="26"/>
        <end position="37"/>
    </location>
</feature>
<feature type="compositionally biased region" description="Polar residues" evidence="1">
    <location>
        <begin position="1"/>
        <end position="16"/>
    </location>
</feature>
<evidence type="ECO:0000313" key="2">
    <source>
        <dbReference type="EMBL" id="SEJ74677.1"/>
    </source>
</evidence>